<reference evidence="1" key="1">
    <citation type="submission" date="2019-10" db="EMBL/GenBank/DDBJ databases">
        <title>Conservation and host-specific expression of non-tandemly repeated heterogenous ribosome RNA gene in arbuscular mycorrhizal fungi.</title>
        <authorList>
            <person name="Maeda T."/>
            <person name="Kobayashi Y."/>
            <person name="Nakagawa T."/>
            <person name="Ezawa T."/>
            <person name="Yamaguchi K."/>
            <person name="Bino T."/>
            <person name="Nishimoto Y."/>
            <person name="Shigenobu S."/>
            <person name="Kawaguchi M."/>
        </authorList>
    </citation>
    <scope>NUCLEOTIDE SEQUENCE</scope>
    <source>
        <strain evidence="1">HR1</strain>
    </source>
</reference>
<accession>A0A8H3L2X6</accession>
<protein>
    <submittedName>
        <fullName evidence="1">Uncharacterized protein</fullName>
    </submittedName>
</protein>
<evidence type="ECO:0000313" key="2">
    <source>
        <dbReference type="Proteomes" id="UP000615446"/>
    </source>
</evidence>
<dbReference type="AlphaFoldDB" id="A0A8H3L2X6"/>
<sequence>MTRFPHQEVNLQGPVFRYGKQQKRFPLALKRIKNVKEKKQHEAKYYCDLNCLYARKILMEGKIDKERLEILLNRYTKRNKI</sequence>
<organism evidence="1 2">
    <name type="scientific">Rhizophagus clarus</name>
    <dbReference type="NCBI Taxonomy" id="94130"/>
    <lineage>
        <taxon>Eukaryota</taxon>
        <taxon>Fungi</taxon>
        <taxon>Fungi incertae sedis</taxon>
        <taxon>Mucoromycota</taxon>
        <taxon>Glomeromycotina</taxon>
        <taxon>Glomeromycetes</taxon>
        <taxon>Glomerales</taxon>
        <taxon>Glomeraceae</taxon>
        <taxon>Rhizophagus</taxon>
    </lineage>
</organism>
<comment type="caution">
    <text evidence="1">The sequence shown here is derived from an EMBL/GenBank/DDBJ whole genome shotgun (WGS) entry which is preliminary data.</text>
</comment>
<gene>
    <name evidence="1" type="ORF">RCL2_000653800</name>
</gene>
<evidence type="ECO:0000313" key="1">
    <source>
        <dbReference type="EMBL" id="GES79226.1"/>
    </source>
</evidence>
<dbReference type="EMBL" id="BLAL01000043">
    <property type="protein sequence ID" value="GES79226.1"/>
    <property type="molecule type" value="Genomic_DNA"/>
</dbReference>
<dbReference type="Proteomes" id="UP000615446">
    <property type="component" value="Unassembled WGS sequence"/>
</dbReference>
<proteinExistence type="predicted"/>
<name>A0A8H3L2X6_9GLOM</name>